<dbReference type="InterPro" id="IPR026881">
    <property type="entry name" value="WYL_dom"/>
</dbReference>
<evidence type="ECO:0000256" key="1">
    <source>
        <dbReference type="SAM" id="MobiDB-lite"/>
    </source>
</evidence>
<evidence type="ECO:0000313" key="6">
    <source>
        <dbReference type="Proteomes" id="UP001501475"/>
    </source>
</evidence>
<sequence length="343" mass="36963">MIIAESASARVPRLLSLVPWLVNRQGVDIDQAARELGVSVAQLQADLDLLFMCGYGTMTDELIDVSTEGGKIFIRNAETIARPLRLSRAEALTLMVGLRALAGADGVTDAPVVERALAKLEAAAASIMGEGGRVEAVLDDASTADTRAVVADALKAHRRLHLRYHVPARDESTERDVDPMRLLGIEGHWYLEGWCHRASDTRLFRLDRITTIEILDADGTPPPDARTRDLSAGTFVASADHPVITLDLSTGWEWVAEYYPVESVDLPQEDGPATRRVTLRAGETGWVRRLALRSGGGVRVVAPPELAREVSEAAGRALAAYGHTQTPVGETGDGTAANEVHAR</sequence>
<dbReference type="InterPro" id="IPR043839">
    <property type="entry name" value="PafC_HTH"/>
</dbReference>
<dbReference type="PANTHER" id="PTHR34580:SF1">
    <property type="entry name" value="PROTEIN PAFC"/>
    <property type="match status" value="1"/>
</dbReference>
<keyword evidence="6" id="KW-1185">Reference proteome</keyword>
<dbReference type="RefSeq" id="WP_344061194.1">
    <property type="nucleotide sequence ID" value="NZ_BAAAPN010000009.1"/>
</dbReference>
<accession>A0ABN2K1V4</accession>
<name>A0ABN2K1V4_9MICO</name>
<dbReference type="InterPro" id="IPR028349">
    <property type="entry name" value="PafC-like"/>
</dbReference>
<gene>
    <name evidence="5" type="ORF">GCM10009810_03410</name>
</gene>
<feature type="domain" description="WCX" evidence="4">
    <location>
        <begin position="253"/>
        <end position="318"/>
    </location>
</feature>
<dbReference type="Pfam" id="PF19187">
    <property type="entry name" value="HTH_PafC"/>
    <property type="match status" value="1"/>
</dbReference>
<feature type="domain" description="WYL" evidence="2">
    <location>
        <begin position="148"/>
        <end position="214"/>
    </location>
</feature>
<dbReference type="PROSITE" id="PS52050">
    <property type="entry name" value="WYL"/>
    <property type="match status" value="1"/>
</dbReference>
<dbReference type="Pfam" id="PF25583">
    <property type="entry name" value="WCX"/>
    <property type="match status" value="1"/>
</dbReference>
<reference evidence="5 6" key="1">
    <citation type="journal article" date="2019" name="Int. J. Syst. Evol. Microbiol.">
        <title>The Global Catalogue of Microorganisms (GCM) 10K type strain sequencing project: providing services to taxonomists for standard genome sequencing and annotation.</title>
        <authorList>
            <consortium name="The Broad Institute Genomics Platform"/>
            <consortium name="The Broad Institute Genome Sequencing Center for Infectious Disease"/>
            <person name="Wu L."/>
            <person name="Ma J."/>
        </authorList>
    </citation>
    <scope>NUCLEOTIDE SEQUENCE [LARGE SCALE GENOMIC DNA]</scope>
    <source>
        <strain evidence="5 6">JCM 15591</strain>
    </source>
</reference>
<proteinExistence type="predicted"/>
<dbReference type="InterPro" id="IPR051534">
    <property type="entry name" value="CBASS_pafABC_assoc_protein"/>
</dbReference>
<evidence type="ECO:0000259" key="2">
    <source>
        <dbReference type="Pfam" id="PF13280"/>
    </source>
</evidence>
<evidence type="ECO:0000259" key="3">
    <source>
        <dbReference type="Pfam" id="PF19187"/>
    </source>
</evidence>
<protein>
    <submittedName>
        <fullName evidence="5">WYL domain-containing protein</fullName>
    </submittedName>
</protein>
<dbReference type="Proteomes" id="UP001501475">
    <property type="component" value="Unassembled WGS sequence"/>
</dbReference>
<dbReference type="InterPro" id="IPR057727">
    <property type="entry name" value="WCX_dom"/>
</dbReference>
<comment type="caution">
    <text evidence="5">The sequence shown here is derived from an EMBL/GenBank/DDBJ whole genome shotgun (WGS) entry which is preliminary data.</text>
</comment>
<feature type="region of interest" description="Disordered" evidence="1">
    <location>
        <begin position="323"/>
        <end position="343"/>
    </location>
</feature>
<feature type="domain" description="PafC HTH" evidence="3">
    <location>
        <begin position="10"/>
        <end position="122"/>
    </location>
</feature>
<dbReference type="Pfam" id="PF13280">
    <property type="entry name" value="WYL"/>
    <property type="match status" value="1"/>
</dbReference>
<dbReference type="EMBL" id="BAAAPN010000009">
    <property type="protein sequence ID" value="GAA1746146.1"/>
    <property type="molecule type" value="Genomic_DNA"/>
</dbReference>
<evidence type="ECO:0000259" key="4">
    <source>
        <dbReference type="Pfam" id="PF25583"/>
    </source>
</evidence>
<dbReference type="PIRSF" id="PIRSF016838">
    <property type="entry name" value="PafC"/>
    <property type="match status" value="1"/>
</dbReference>
<evidence type="ECO:0000313" key="5">
    <source>
        <dbReference type="EMBL" id="GAA1746146.1"/>
    </source>
</evidence>
<organism evidence="5 6">
    <name type="scientific">Nostocoides vanveenii</name>
    <dbReference type="NCBI Taxonomy" id="330835"/>
    <lineage>
        <taxon>Bacteria</taxon>
        <taxon>Bacillati</taxon>
        <taxon>Actinomycetota</taxon>
        <taxon>Actinomycetes</taxon>
        <taxon>Micrococcales</taxon>
        <taxon>Intrasporangiaceae</taxon>
        <taxon>Nostocoides</taxon>
    </lineage>
</organism>
<dbReference type="PANTHER" id="PTHR34580">
    <property type="match status" value="1"/>
</dbReference>